<dbReference type="SUPFAM" id="SSF52047">
    <property type="entry name" value="RNI-like"/>
    <property type="match status" value="1"/>
</dbReference>
<dbReference type="SUPFAM" id="SSF81383">
    <property type="entry name" value="F-box domain"/>
    <property type="match status" value="1"/>
</dbReference>
<dbReference type="InterPro" id="IPR032675">
    <property type="entry name" value="LRR_dom_sf"/>
</dbReference>
<dbReference type="AlphaFoldDB" id="A0A8H5FS35"/>
<dbReference type="OrthoDB" id="3252356at2759"/>
<name>A0A8H5FS35_9AGAR</name>
<dbReference type="InterPro" id="IPR001810">
    <property type="entry name" value="F-box_dom"/>
</dbReference>
<organism evidence="2 3">
    <name type="scientific">Leucocoprinus leucothites</name>
    <dbReference type="NCBI Taxonomy" id="201217"/>
    <lineage>
        <taxon>Eukaryota</taxon>
        <taxon>Fungi</taxon>
        <taxon>Dikarya</taxon>
        <taxon>Basidiomycota</taxon>
        <taxon>Agaricomycotina</taxon>
        <taxon>Agaricomycetes</taxon>
        <taxon>Agaricomycetidae</taxon>
        <taxon>Agaricales</taxon>
        <taxon>Agaricineae</taxon>
        <taxon>Agaricaceae</taxon>
        <taxon>Leucocoprinus</taxon>
    </lineage>
</organism>
<dbReference type="EMBL" id="JAACJO010000024">
    <property type="protein sequence ID" value="KAF5347575.1"/>
    <property type="molecule type" value="Genomic_DNA"/>
</dbReference>
<comment type="caution">
    <text evidence="2">The sequence shown here is derived from an EMBL/GenBank/DDBJ whole genome shotgun (WGS) entry which is preliminary data.</text>
</comment>
<dbReference type="InterPro" id="IPR036047">
    <property type="entry name" value="F-box-like_dom_sf"/>
</dbReference>
<feature type="domain" description="F-box" evidence="1">
    <location>
        <begin position="11"/>
        <end position="62"/>
    </location>
</feature>
<dbReference type="Gene3D" id="3.80.10.10">
    <property type="entry name" value="Ribonuclease Inhibitor"/>
    <property type="match status" value="1"/>
</dbReference>
<evidence type="ECO:0000259" key="1">
    <source>
        <dbReference type="Pfam" id="PF12937"/>
    </source>
</evidence>
<protein>
    <recommendedName>
        <fullName evidence="1">F-box domain-containing protein</fullName>
    </recommendedName>
</protein>
<accession>A0A8H5FS35</accession>
<evidence type="ECO:0000313" key="2">
    <source>
        <dbReference type="EMBL" id="KAF5347575.1"/>
    </source>
</evidence>
<evidence type="ECO:0000313" key="3">
    <source>
        <dbReference type="Proteomes" id="UP000559027"/>
    </source>
</evidence>
<dbReference type="Gene3D" id="1.20.1280.50">
    <property type="match status" value="1"/>
</dbReference>
<proteinExistence type="predicted"/>
<reference evidence="2 3" key="1">
    <citation type="journal article" date="2020" name="ISME J.">
        <title>Uncovering the hidden diversity of litter-decomposition mechanisms in mushroom-forming fungi.</title>
        <authorList>
            <person name="Floudas D."/>
            <person name="Bentzer J."/>
            <person name="Ahren D."/>
            <person name="Johansson T."/>
            <person name="Persson P."/>
            <person name="Tunlid A."/>
        </authorList>
    </citation>
    <scope>NUCLEOTIDE SEQUENCE [LARGE SCALE GENOMIC DNA]</scope>
    <source>
        <strain evidence="2 3">CBS 146.42</strain>
    </source>
</reference>
<dbReference type="Pfam" id="PF12937">
    <property type="entry name" value="F-box-like"/>
    <property type="match status" value="1"/>
</dbReference>
<gene>
    <name evidence="2" type="ORF">D9756_010675</name>
</gene>
<sequence length="499" mass="56288">MLLNPPTSAAILSLPDEILALIFRLVSCIPTSFPIFQRDLLSLTHVCARWRHLALTSGELWALLTIFFPITEQELIRAREWIHRSNTYPLTIVIDLRDPDWDFNEESHPVKQFEMQAMMGVILPASERWREVKISADNWGPLHVFLSHTQNISVPLLQSIHLMRCNPYFAAPNQVFVPSILRTLLPLFGGLELDKLTSVELEGVHVDWTSPALRGLTRLSLGYHAKDITPTLTQFRDLLNSCPEVESFTLTGWGPRIDETSSPAGELQRFRASITLPRLRNLEIGVMIPTYAVNVLSLLVVPSLESLTIDDISRYDPQTLARPDLGPIFDFLAEQTSSFHSSAISIHHLSTLAVMNLDPGDISLHRFLQSAQNLRVLHIRNCTATALYALAPSSIGNPSQHLDQLYVEGCDTNVLIHVVWSRKAAIYRSMNVNFQLDANNSQFPLPPDTASQFQQLNIKVIPFNPTKDRHWRSYEVDDSEALVSAILEERWDVAGAVMQ</sequence>
<keyword evidence="3" id="KW-1185">Reference proteome</keyword>
<dbReference type="Proteomes" id="UP000559027">
    <property type="component" value="Unassembled WGS sequence"/>
</dbReference>
<dbReference type="CDD" id="cd09917">
    <property type="entry name" value="F-box_SF"/>
    <property type="match status" value="1"/>
</dbReference>